<accession>A0A512CE92</accession>
<dbReference type="AlphaFoldDB" id="A0A512CE92"/>
<comment type="caution">
    <text evidence="2">The sequence shown here is derived from an EMBL/GenBank/DDBJ whole genome shotgun (WGS) entry which is preliminary data.</text>
</comment>
<keyword evidence="3" id="KW-1185">Reference proteome</keyword>
<reference evidence="2 3" key="1">
    <citation type="submission" date="2019-07" db="EMBL/GenBank/DDBJ databases">
        <title>Whole genome shotgun sequence of Cyclobacterium qasimii NBRC 106168.</title>
        <authorList>
            <person name="Hosoyama A."/>
            <person name="Uohara A."/>
            <person name="Ohji S."/>
            <person name="Ichikawa N."/>
        </authorList>
    </citation>
    <scope>NUCLEOTIDE SEQUENCE [LARGE SCALE GENOMIC DNA]</scope>
    <source>
        <strain evidence="2 3">NBRC 106168</strain>
    </source>
</reference>
<dbReference type="Proteomes" id="UP000321301">
    <property type="component" value="Unassembled WGS sequence"/>
</dbReference>
<keyword evidence="1" id="KW-0812">Transmembrane</keyword>
<dbReference type="EMBL" id="BJYV01000015">
    <property type="protein sequence ID" value="GEO22527.1"/>
    <property type="molecule type" value="Genomic_DNA"/>
</dbReference>
<feature type="transmembrane region" description="Helical" evidence="1">
    <location>
        <begin position="6"/>
        <end position="23"/>
    </location>
</feature>
<evidence type="ECO:0000313" key="2">
    <source>
        <dbReference type="EMBL" id="GEO22527.1"/>
    </source>
</evidence>
<protein>
    <submittedName>
        <fullName evidence="2">Uncharacterized protein</fullName>
    </submittedName>
</protein>
<keyword evidence="1" id="KW-1133">Transmembrane helix</keyword>
<keyword evidence="1" id="KW-0472">Membrane</keyword>
<proteinExistence type="predicted"/>
<organism evidence="2 3">
    <name type="scientific">Cyclobacterium qasimii</name>
    <dbReference type="NCBI Taxonomy" id="1350429"/>
    <lineage>
        <taxon>Bacteria</taxon>
        <taxon>Pseudomonadati</taxon>
        <taxon>Bacteroidota</taxon>
        <taxon>Cytophagia</taxon>
        <taxon>Cytophagales</taxon>
        <taxon>Cyclobacteriaceae</taxon>
        <taxon>Cyclobacterium</taxon>
    </lineage>
</organism>
<dbReference type="RefSeq" id="WP_146948105.1">
    <property type="nucleotide sequence ID" value="NZ_BJYV01000015.1"/>
</dbReference>
<name>A0A512CE92_9BACT</name>
<evidence type="ECO:0000256" key="1">
    <source>
        <dbReference type="SAM" id="Phobius"/>
    </source>
</evidence>
<gene>
    <name evidence="2" type="ORF">CQA01_30610</name>
</gene>
<sequence>MSYLYIVIISILIVSALMAVLLANSNTSNDFHLADNKLTILHPFKKEVINLDAELYSWNFQRINTLWRGKLYSINLKLKSGKWTKVYSRSPSGKIADLINHLKITAVDKKGKSINDFEEG</sequence>
<evidence type="ECO:0000313" key="3">
    <source>
        <dbReference type="Proteomes" id="UP000321301"/>
    </source>
</evidence>